<feature type="repeat" description="TPR" evidence="9">
    <location>
        <begin position="26"/>
        <end position="59"/>
    </location>
</feature>
<dbReference type="OrthoDB" id="6127047at2759"/>
<dbReference type="STRING" id="6412.T1F2D6"/>
<evidence type="ECO:0000313" key="10">
    <source>
        <dbReference type="EMBL" id="ESO08121.1"/>
    </source>
</evidence>
<accession>T1F2D6</accession>
<dbReference type="CTD" id="20202986"/>
<dbReference type="PANTHER" id="PTHR23040:SF1">
    <property type="entry name" value="OUTER DYNEIN ARM-DOCKING COMPLEX SUBUNIT 4"/>
    <property type="match status" value="1"/>
</dbReference>
<dbReference type="RefSeq" id="XP_009013910.1">
    <property type="nucleotide sequence ID" value="XM_009015662.1"/>
</dbReference>
<evidence type="ECO:0000313" key="12">
    <source>
        <dbReference type="Proteomes" id="UP000015101"/>
    </source>
</evidence>
<dbReference type="Gene3D" id="1.25.40.10">
    <property type="entry name" value="Tetratricopeptide repeat domain"/>
    <property type="match status" value="2"/>
</dbReference>
<dbReference type="eggNOG" id="KOG1124">
    <property type="taxonomic scope" value="Eukaryota"/>
</dbReference>
<dbReference type="InterPro" id="IPR011990">
    <property type="entry name" value="TPR-like_helical_dom_sf"/>
</dbReference>
<gene>
    <name evidence="11" type="primary">20202986</name>
    <name evidence="10" type="ORF">HELRODRAFT_169856</name>
</gene>
<keyword evidence="4 9" id="KW-0802">TPR repeat</keyword>
<dbReference type="PANTHER" id="PTHR23040">
    <property type="match status" value="1"/>
</dbReference>
<feature type="repeat" description="TPR" evidence="9">
    <location>
        <begin position="60"/>
        <end position="93"/>
    </location>
</feature>
<dbReference type="SUPFAM" id="SSF48452">
    <property type="entry name" value="TPR-like"/>
    <property type="match status" value="1"/>
</dbReference>
<evidence type="ECO:0000256" key="3">
    <source>
        <dbReference type="ARBA" id="ARBA00022737"/>
    </source>
</evidence>
<evidence type="ECO:0000256" key="9">
    <source>
        <dbReference type="PROSITE-ProRule" id="PRU00339"/>
    </source>
</evidence>
<keyword evidence="6" id="KW-0966">Cell projection</keyword>
<dbReference type="KEGG" id="hro:HELRODRAFT_169856"/>
<dbReference type="EnsemblMetazoa" id="HelroT169856">
    <property type="protein sequence ID" value="HelroP169856"/>
    <property type="gene ID" value="HelroG169856"/>
</dbReference>
<evidence type="ECO:0000256" key="5">
    <source>
        <dbReference type="ARBA" id="ARBA00023212"/>
    </source>
</evidence>
<evidence type="ECO:0000256" key="6">
    <source>
        <dbReference type="ARBA" id="ARBA00023273"/>
    </source>
</evidence>
<keyword evidence="12" id="KW-1185">Reference proteome</keyword>
<dbReference type="Proteomes" id="UP000015101">
    <property type="component" value="Unassembled WGS sequence"/>
</dbReference>
<dbReference type="Pfam" id="PF13181">
    <property type="entry name" value="TPR_8"/>
    <property type="match status" value="2"/>
</dbReference>
<dbReference type="AlphaFoldDB" id="T1F2D6"/>
<evidence type="ECO:0000256" key="2">
    <source>
        <dbReference type="ARBA" id="ARBA00022490"/>
    </source>
</evidence>
<dbReference type="InterPro" id="IPR040111">
    <property type="entry name" value="ODAD4"/>
</dbReference>
<keyword evidence="3" id="KW-0677">Repeat</keyword>
<evidence type="ECO:0000256" key="1">
    <source>
        <dbReference type="ARBA" id="ARBA00004430"/>
    </source>
</evidence>
<dbReference type="GeneID" id="20202986"/>
<reference evidence="12" key="1">
    <citation type="submission" date="2012-12" db="EMBL/GenBank/DDBJ databases">
        <authorList>
            <person name="Hellsten U."/>
            <person name="Grimwood J."/>
            <person name="Chapman J.A."/>
            <person name="Shapiro H."/>
            <person name="Aerts A."/>
            <person name="Otillar R.P."/>
            <person name="Terry A.Y."/>
            <person name="Boore J.L."/>
            <person name="Simakov O."/>
            <person name="Marletaz F."/>
            <person name="Cho S.-J."/>
            <person name="Edsinger-Gonzales E."/>
            <person name="Havlak P."/>
            <person name="Kuo D.-H."/>
            <person name="Larsson T."/>
            <person name="Lv J."/>
            <person name="Arendt D."/>
            <person name="Savage R."/>
            <person name="Osoegawa K."/>
            <person name="de Jong P."/>
            <person name="Lindberg D.R."/>
            <person name="Seaver E.C."/>
            <person name="Weisblat D.A."/>
            <person name="Putnam N.H."/>
            <person name="Grigoriev I.V."/>
            <person name="Rokhsar D.S."/>
        </authorList>
    </citation>
    <scope>NUCLEOTIDE SEQUENCE</scope>
</reference>
<evidence type="ECO:0000256" key="8">
    <source>
        <dbReference type="ARBA" id="ARBA00034143"/>
    </source>
</evidence>
<keyword evidence="5" id="KW-0206">Cytoskeleton</keyword>
<dbReference type="EMBL" id="KB096134">
    <property type="protein sequence ID" value="ESO08121.1"/>
    <property type="molecule type" value="Genomic_DNA"/>
</dbReference>
<comment type="subcellular location">
    <subcellularLocation>
        <location evidence="1">Cytoplasm</location>
        <location evidence="1">Cytoskeleton</location>
        <location evidence="1">Cilium axoneme</location>
    </subcellularLocation>
</comment>
<dbReference type="InParanoid" id="T1F2D6"/>
<sequence>MKSSNKYPNLHNEWQVQSLALEKNNAMTLIHRSYCNLKLENVNKAMKDVNEALKLQPKNIAALLQKADTYYFMGKLEEALVHYYRSQKLSPRLQRCHLWVYICETAILKIIGDSRMLLTKNGDLSFLEKQVEENSVSRNKTLEVKLKDKFKQKQKVSKNRRTLKLMGSLYEDRCYLESIFLEAGDHTRVGSKLKHRAYTLIQYIDKQTMKMLHEKPPTKIIKRSKPLPSITEARMCINQAITRELNLIDTEQQEHLYCESLQRCYNLLNAVLNYKEEVVKKLEEVIATIYGYMGTAYLQGKDMDKAMMFFKKEKDLSIRHWSILLPTIEEAEERSWLLHEMGRCYYALCDFNRALELGEKAYEEAKKTRDYFWMITCLVLMAQSRIRIPDLNAAFLDYENALYLALSMSK</sequence>
<reference evidence="11" key="3">
    <citation type="submission" date="2015-06" db="UniProtKB">
        <authorList>
            <consortium name="EnsemblMetazoa"/>
        </authorList>
    </citation>
    <scope>IDENTIFICATION</scope>
</reference>
<feature type="repeat" description="TPR" evidence="9">
    <location>
        <begin position="287"/>
        <end position="320"/>
    </location>
</feature>
<dbReference type="EMBL" id="AMQM01003405">
    <property type="status" value="NOT_ANNOTATED_CDS"/>
    <property type="molecule type" value="Genomic_DNA"/>
</dbReference>
<dbReference type="GO" id="GO:0005737">
    <property type="term" value="C:cytoplasm"/>
    <property type="evidence" value="ECO:0000318"/>
    <property type="project" value="GO_Central"/>
</dbReference>
<dbReference type="PROSITE" id="PS50005">
    <property type="entry name" value="TPR"/>
    <property type="match status" value="3"/>
</dbReference>
<dbReference type="HOGENOM" id="CLU_023648_0_0_1"/>
<name>T1F2D6_HELRO</name>
<keyword evidence="2" id="KW-0963">Cytoplasm</keyword>
<dbReference type="FunFam" id="1.25.40.10:FF:001122">
    <property type="entry name" value="Putative TPR repeat family protein"/>
    <property type="match status" value="1"/>
</dbReference>
<proteinExistence type="predicted"/>
<organism evidence="11 12">
    <name type="scientific">Helobdella robusta</name>
    <name type="common">Californian leech</name>
    <dbReference type="NCBI Taxonomy" id="6412"/>
    <lineage>
        <taxon>Eukaryota</taxon>
        <taxon>Metazoa</taxon>
        <taxon>Spiralia</taxon>
        <taxon>Lophotrochozoa</taxon>
        <taxon>Annelida</taxon>
        <taxon>Clitellata</taxon>
        <taxon>Hirudinea</taxon>
        <taxon>Rhynchobdellida</taxon>
        <taxon>Glossiphoniidae</taxon>
        <taxon>Helobdella</taxon>
    </lineage>
</organism>
<dbReference type="FunCoup" id="T1F2D6">
    <property type="interactions" value="1"/>
</dbReference>
<dbReference type="InterPro" id="IPR019734">
    <property type="entry name" value="TPR_rpt"/>
</dbReference>
<dbReference type="SMART" id="SM00028">
    <property type="entry name" value="TPR"/>
    <property type="match status" value="4"/>
</dbReference>
<evidence type="ECO:0000313" key="11">
    <source>
        <dbReference type="EnsemblMetazoa" id="HelroP169856"/>
    </source>
</evidence>
<protein>
    <recommendedName>
        <fullName evidence="7">Outer dynein arm-docking complex subunit 4</fullName>
    </recommendedName>
    <alternativeName>
        <fullName evidence="8">Tetratricopeptide repeat protein 25</fullName>
    </alternativeName>
</protein>
<evidence type="ECO:0000256" key="7">
    <source>
        <dbReference type="ARBA" id="ARBA00034139"/>
    </source>
</evidence>
<evidence type="ECO:0000256" key="4">
    <source>
        <dbReference type="ARBA" id="ARBA00022803"/>
    </source>
</evidence>
<reference evidence="10 12" key="2">
    <citation type="journal article" date="2013" name="Nature">
        <title>Insights into bilaterian evolution from three spiralian genomes.</title>
        <authorList>
            <person name="Simakov O."/>
            <person name="Marletaz F."/>
            <person name="Cho S.J."/>
            <person name="Edsinger-Gonzales E."/>
            <person name="Havlak P."/>
            <person name="Hellsten U."/>
            <person name="Kuo D.H."/>
            <person name="Larsson T."/>
            <person name="Lv J."/>
            <person name="Arendt D."/>
            <person name="Savage R."/>
            <person name="Osoegawa K."/>
            <person name="de Jong P."/>
            <person name="Grimwood J."/>
            <person name="Chapman J.A."/>
            <person name="Shapiro H."/>
            <person name="Aerts A."/>
            <person name="Otillar R.P."/>
            <person name="Terry A.Y."/>
            <person name="Boore J.L."/>
            <person name="Grigoriev I.V."/>
            <person name="Lindberg D.R."/>
            <person name="Seaver E.C."/>
            <person name="Weisblat D.A."/>
            <person name="Putnam N.H."/>
            <person name="Rokhsar D.S."/>
        </authorList>
    </citation>
    <scope>NUCLEOTIDE SEQUENCE</scope>
</reference>
<dbReference type="GO" id="GO:0005930">
    <property type="term" value="C:axoneme"/>
    <property type="evidence" value="ECO:0007669"/>
    <property type="project" value="UniProtKB-SubCell"/>
</dbReference>